<evidence type="ECO:0000313" key="2">
    <source>
        <dbReference type="EMBL" id="VEU23706.1"/>
    </source>
</evidence>
<proteinExistence type="predicted"/>
<dbReference type="PANTHER" id="PTHR47657">
    <property type="entry name" value="STEROL REGULATORY ELEMENT-BINDING PROTEIN ECM22"/>
    <property type="match status" value="1"/>
</dbReference>
<accession>A0A448YS26</accession>
<name>A0A448YS26_BRENA</name>
<feature type="domain" description="Zn(2)-C6 fungal-type" evidence="1">
    <location>
        <begin position="7"/>
        <end position="71"/>
    </location>
</feature>
<dbReference type="GO" id="GO:0008270">
    <property type="term" value="F:zinc ion binding"/>
    <property type="evidence" value="ECO:0007669"/>
    <property type="project" value="InterPro"/>
</dbReference>
<evidence type="ECO:0000313" key="3">
    <source>
        <dbReference type="Proteomes" id="UP000290900"/>
    </source>
</evidence>
<dbReference type="CDD" id="cd00067">
    <property type="entry name" value="GAL4"/>
    <property type="match status" value="1"/>
</dbReference>
<dbReference type="SMART" id="SM00066">
    <property type="entry name" value="GAL4"/>
    <property type="match status" value="1"/>
</dbReference>
<dbReference type="InterPro" id="IPR036864">
    <property type="entry name" value="Zn2-C6_fun-type_DNA-bd_sf"/>
</dbReference>
<gene>
    <name evidence="2" type="ORF">BRENAR_LOCUS4435</name>
</gene>
<dbReference type="STRING" id="13370.A0A448YS26"/>
<dbReference type="GO" id="GO:0000981">
    <property type="term" value="F:DNA-binding transcription factor activity, RNA polymerase II-specific"/>
    <property type="evidence" value="ECO:0007669"/>
    <property type="project" value="InterPro"/>
</dbReference>
<dbReference type="AlphaFoldDB" id="A0A448YS26"/>
<dbReference type="EMBL" id="CAACVR010000056">
    <property type="protein sequence ID" value="VEU23706.1"/>
    <property type="molecule type" value="Genomic_DNA"/>
</dbReference>
<dbReference type="Gene3D" id="4.10.240.10">
    <property type="entry name" value="Zn(2)-C6 fungal-type DNA-binding domain"/>
    <property type="match status" value="1"/>
</dbReference>
<dbReference type="InParanoid" id="A0A448YS26"/>
<reference evidence="2 3" key="1">
    <citation type="submission" date="2018-12" db="EMBL/GenBank/DDBJ databases">
        <authorList>
            <person name="Tiukova I."/>
            <person name="Dainat J."/>
        </authorList>
    </citation>
    <scope>NUCLEOTIDE SEQUENCE [LARGE SCALE GENOMIC DNA]</scope>
</reference>
<organism evidence="2 3">
    <name type="scientific">Brettanomyces naardenensis</name>
    <name type="common">Yeast</name>
    <dbReference type="NCBI Taxonomy" id="13370"/>
    <lineage>
        <taxon>Eukaryota</taxon>
        <taxon>Fungi</taxon>
        <taxon>Dikarya</taxon>
        <taxon>Ascomycota</taxon>
        <taxon>Saccharomycotina</taxon>
        <taxon>Pichiomycetes</taxon>
        <taxon>Pichiales</taxon>
        <taxon>Pichiaceae</taxon>
        <taxon>Brettanomyces</taxon>
    </lineage>
</organism>
<evidence type="ECO:0000259" key="1">
    <source>
        <dbReference type="SMART" id="SM00066"/>
    </source>
</evidence>
<dbReference type="InterPro" id="IPR001138">
    <property type="entry name" value="Zn2Cys6_DnaBD"/>
</dbReference>
<protein>
    <submittedName>
        <fullName evidence="2">DEKNAAC104963</fullName>
    </submittedName>
</protein>
<dbReference type="InterPro" id="IPR052400">
    <property type="entry name" value="Zn2-C6_fungal_TF"/>
</dbReference>
<dbReference type="PANTHER" id="PTHR47657:SF7">
    <property type="entry name" value="STEROL REGULATORY ELEMENT-BINDING PROTEIN ECM22"/>
    <property type="match status" value="1"/>
</dbReference>
<dbReference type="Proteomes" id="UP000290900">
    <property type="component" value="Unassembled WGS sequence"/>
</dbReference>
<dbReference type="OrthoDB" id="3990390at2759"/>
<sequence length="578" mass="65510">MLRRHHTKAKTGCICCKRRRIKVGIECTIFVLANSFINHNDQCDETKPICLKCQKRGLQCKYLPVTTRKRPQKPLTAVLEPISSTSSVEKINSLSPNGSGDSSIEDAIPRSPQQPQIPLYSEMKLGTESQFSSRNFPAGKFGSMAMRVTASVPSHSSCGPDFSTTQRNANPPDSSFDSVHPMFLSNKTDLSYVEELKVPKSILGYTFFADIMLKLNFHALNTLPFRITKDACNRKLLIQATQYAPLYCFLYHSLMAVASLDLYYQQEMTDADDVLNFSKNVYLLLGDYHMSRSMSELIKEVGVQEDKKKAVALIVTSMMHIFYATACPHQRVASRTYYALGKNMGILFTRFADLFRLCPLFSAACARFCLNDYSRDSSTYSPLFLYGLVDVYYDHQETDQGKLKVLPLIKEDIAILTDMINRLDREYRAFKNQSDFPNPIESARYVSVEFLLKDSTQDSTSPNNPSADPRVQYNFSKGPCLETEMYATLSRYVVDIPDRFTEMVDMGDPRALIVVAYNILVLASRGYDHWPVSVFQSEIDYIKLRLDNVENSDLWKSWLEVVEISLSSMSGAPFTFAP</sequence>
<keyword evidence="3" id="KW-1185">Reference proteome</keyword>